<evidence type="ECO:0000256" key="1">
    <source>
        <dbReference type="SAM" id="MobiDB-lite"/>
    </source>
</evidence>
<keyword evidence="3" id="KW-1185">Reference proteome</keyword>
<protein>
    <recommendedName>
        <fullName evidence="4">SseB protein N-terminal domain-containing protein</fullName>
    </recommendedName>
</protein>
<evidence type="ECO:0000313" key="3">
    <source>
        <dbReference type="Proteomes" id="UP000828924"/>
    </source>
</evidence>
<gene>
    <name evidence="2" type="ORF">J4032_08820</name>
</gene>
<feature type="compositionally biased region" description="Basic and acidic residues" evidence="1">
    <location>
        <begin position="1"/>
        <end position="16"/>
    </location>
</feature>
<sequence length="170" mass="17530">MSFDELWGRTRAESTERVLGGSGAAPEGPPAPGASDAEAIADADAEAVADAREAVLERLADFRSTAVLVPLDDKGGLWTADLGGISWICAFSDEPALARFAEARGTESREWTYRRVLGSRLLDEVVPAVEFPCGVALDAGSPGGAVFPPVRGIVPDSAAVDSPSYAGGGK</sequence>
<dbReference type="RefSeq" id="WP_242330202.1">
    <property type="nucleotide sequence ID" value="NZ_CP071872.1"/>
</dbReference>
<feature type="region of interest" description="Disordered" evidence="1">
    <location>
        <begin position="1"/>
        <end position="38"/>
    </location>
</feature>
<accession>A0ABY3WJV8</accession>
<dbReference type="EMBL" id="CP071872">
    <property type="protein sequence ID" value="UNM11632.1"/>
    <property type="molecule type" value="Genomic_DNA"/>
</dbReference>
<evidence type="ECO:0008006" key="4">
    <source>
        <dbReference type="Google" id="ProtNLM"/>
    </source>
</evidence>
<proteinExistence type="predicted"/>
<evidence type="ECO:0000313" key="2">
    <source>
        <dbReference type="EMBL" id="UNM11632.1"/>
    </source>
</evidence>
<reference evidence="2 3" key="1">
    <citation type="submission" date="2021-03" db="EMBL/GenBank/DDBJ databases">
        <title>Complete genome of Streptomyces formicae strain 1H-GS9 (DSM 100524).</title>
        <authorList>
            <person name="Atanasov K.E."/>
            <person name="Altabella T."/>
            <person name="Ferrer A."/>
        </authorList>
    </citation>
    <scope>NUCLEOTIDE SEQUENCE [LARGE SCALE GENOMIC DNA]</scope>
    <source>
        <strain evidence="2 3">1H-GS9</strain>
    </source>
</reference>
<dbReference type="Proteomes" id="UP000828924">
    <property type="component" value="Chromosome"/>
</dbReference>
<organism evidence="2 3">
    <name type="scientific">Streptomyces formicae</name>
    <dbReference type="NCBI Taxonomy" id="1616117"/>
    <lineage>
        <taxon>Bacteria</taxon>
        <taxon>Bacillati</taxon>
        <taxon>Actinomycetota</taxon>
        <taxon>Actinomycetes</taxon>
        <taxon>Kitasatosporales</taxon>
        <taxon>Streptomycetaceae</taxon>
        <taxon>Streptomyces</taxon>
    </lineage>
</organism>
<name>A0ABY3WJV8_9ACTN</name>